<protein>
    <recommendedName>
        <fullName evidence="4">MetA-pathway of phenol degradation</fullName>
    </recommendedName>
</protein>
<dbReference type="EMBL" id="CP036426">
    <property type="protein sequence ID" value="QDV34398.1"/>
    <property type="molecule type" value="Genomic_DNA"/>
</dbReference>
<feature type="region of interest" description="Disordered" evidence="1">
    <location>
        <begin position="370"/>
        <end position="389"/>
    </location>
</feature>
<evidence type="ECO:0008006" key="4">
    <source>
        <dbReference type="Google" id="ProtNLM"/>
    </source>
</evidence>
<accession>A0A518H0R4</accession>
<organism evidence="2 3">
    <name type="scientific">Tautonia plasticadhaerens</name>
    <dbReference type="NCBI Taxonomy" id="2527974"/>
    <lineage>
        <taxon>Bacteria</taxon>
        <taxon>Pseudomonadati</taxon>
        <taxon>Planctomycetota</taxon>
        <taxon>Planctomycetia</taxon>
        <taxon>Isosphaerales</taxon>
        <taxon>Isosphaeraceae</taxon>
        <taxon>Tautonia</taxon>
    </lineage>
</organism>
<keyword evidence="3" id="KW-1185">Reference proteome</keyword>
<dbReference type="RefSeq" id="WP_145269256.1">
    <property type="nucleotide sequence ID" value="NZ_CP036426.1"/>
</dbReference>
<reference evidence="2 3" key="1">
    <citation type="submission" date="2019-02" db="EMBL/GenBank/DDBJ databases">
        <title>Deep-cultivation of Planctomycetes and their phenomic and genomic characterization uncovers novel biology.</title>
        <authorList>
            <person name="Wiegand S."/>
            <person name="Jogler M."/>
            <person name="Boedeker C."/>
            <person name="Pinto D."/>
            <person name="Vollmers J."/>
            <person name="Rivas-Marin E."/>
            <person name="Kohn T."/>
            <person name="Peeters S.H."/>
            <person name="Heuer A."/>
            <person name="Rast P."/>
            <person name="Oberbeckmann S."/>
            <person name="Bunk B."/>
            <person name="Jeske O."/>
            <person name="Meyerdierks A."/>
            <person name="Storesund J.E."/>
            <person name="Kallscheuer N."/>
            <person name="Luecker S."/>
            <person name="Lage O.M."/>
            <person name="Pohl T."/>
            <person name="Merkel B.J."/>
            <person name="Hornburger P."/>
            <person name="Mueller R.-W."/>
            <person name="Bruemmer F."/>
            <person name="Labrenz M."/>
            <person name="Spormann A.M."/>
            <person name="Op den Camp H."/>
            <person name="Overmann J."/>
            <person name="Amann R."/>
            <person name="Jetten M.S.M."/>
            <person name="Mascher T."/>
            <person name="Medema M.H."/>
            <person name="Devos D.P."/>
            <person name="Kaster A.-K."/>
            <person name="Ovreas L."/>
            <person name="Rohde M."/>
            <person name="Galperin M.Y."/>
            <person name="Jogler C."/>
        </authorList>
    </citation>
    <scope>NUCLEOTIDE SEQUENCE [LARGE SCALE GENOMIC DNA]</scope>
    <source>
        <strain evidence="2 3">ElP</strain>
    </source>
</reference>
<evidence type="ECO:0000313" key="3">
    <source>
        <dbReference type="Proteomes" id="UP000317835"/>
    </source>
</evidence>
<gene>
    <name evidence="2" type="ORF">ElP_22840</name>
</gene>
<sequence length="389" mass="40846">MDTSFAMDRIARRSRPNAGAGLAVVLGLAAMVAWGTTADAQSPAGGRDVGMSSQPQGHSSLLDLVEAAGYQQAGGPTGAGPPPALVSSPPRVVMGPLGVIAESICGPAPEECWSPLSLHTFFTEGWDTPFAKAPPGTNGAPKQNWIGTPAGTFGRFVDTGFFYTNNLSESRALFLNPSFPFFPVKPSTVPGNQYAGYTVVLLPLSARMEVLFGTAFITSNRIGPDSGYRGNWGDTGVQARLHLVERRDFSLVAAVGERIPTGNFENGSGINYVTPALEFWWNFAPKWVARGGTSINILTAPSSGTTVLVNQLSVGRYVTGKEAALKDLVVHLTADVLSDVAGNAGSIDDVYLQPGFRFGLGEKGNWGCWAASSSRSPARSPSTTSSSSR</sequence>
<dbReference type="AlphaFoldDB" id="A0A518H0R4"/>
<dbReference type="OrthoDB" id="7389790at2"/>
<evidence type="ECO:0000313" key="2">
    <source>
        <dbReference type="EMBL" id="QDV34398.1"/>
    </source>
</evidence>
<dbReference type="Proteomes" id="UP000317835">
    <property type="component" value="Chromosome"/>
</dbReference>
<evidence type="ECO:0000256" key="1">
    <source>
        <dbReference type="SAM" id="MobiDB-lite"/>
    </source>
</evidence>
<dbReference type="KEGG" id="tpla:ElP_22840"/>
<name>A0A518H0R4_9BACT</name>
<proteinExistence type="predicted"/>